<sequence length="169" mass="19586">MASLRIKPSKRRRSPQPSLSPAKSMNAGDLGYCFRCYDCATDFTLFTPFEYCFDSIVLLFLDCYCVIWFHNVFQCSGYWFTVVFSLFPVRVISSRVRVQNVILSCSLVMIYSLYFLAHCNCFSEVVLSLFDCTLRLLCYHREGKISCSCILLCCCLSWLPLMVACWCYK</sequence>
<name>A0A9Q1MX78_9SOLA</name>
<evidence type="ECO:0000313" key="3">
    <source>
        <dbReference type="EMBL" id="KAJ8570849.1"/>
    </source>
</evidence>
<gene>
    <name evidence="3" type="ORF">K7X08_037821</name>
</gene>
<keyword evidence="2" id="KW-1133">Transmembrane helix</keyword>
<comment type="caution">
    <text evidence="3">The sequence shown here is derived from an EMBL/GenBank/DDBJ whole genome shotgun (WGS) entry which is preliminary data.</text>
</comment>
<organism evidence="3 4">
    <name type="scientific">Anisodus acutangulus</name>
    <dbReference type="NCBI Taxonomy" id="402998"/>
    <lineage>
        <taxon>Eukaryota</taxon>
        <taxon>Viridiplantae</taxon>
        <taxon>Streptophyta</taxon>
        <taxon>Embryophyta</taxon>
        <taxon>Tracheophyta</taxon>
        <taxon>Spermatophyta</taxon>
        <taxon>Magnoliopsida</taxon>
        <taxon>eudicotyledons</taxon>
        <taxon>Gunneridae</taxon>
        <taxon>Pentapetalae</taxon>
        <taxon>asterids</taxon>
        <taxon>lamiids</taxon>
        <taxon>Solanales</taxon>
        <taxon>Solanaceae</taxon>
        <taxon>Solanoideae</taxon>
        <taxon>Hyoscyameae</taxon>
        <taxon>Anisodus</taxon>
    </lineage>
</organism>
<accession>A0A9Q1MX78</accession>
<keyword evidence="2" id="KW-0472">Membrane</keyword>
<dbReference type="EMBL" id="JAJAGQ010000002">
    <property type="protein sequence ID" value="KAJ8570849.1"/>
    <property type="molecule type" value="Genomic_DNA"/>
</dbReference>
<dbReference type="Proteomes" id="UP001152561">
    <property type="component" value="Unassembled WGS sequence"/>
</dbReference>
<reference evidence="4" key="1">
    <citation type="journal article" date="2023" name="Proc. Natl. Acad. Sci. U.S.A.">
        <title>Genomic and structural basis for evolution of tropane alkaloid biosynthesis.</title>
        <authorList>
            <person name="Wanga Y.-J."/>
            <person name="Taina T."/>
            <person name="Yua J.-Y."/>
            <person name="Lia J."/>
            <person name="Xua B."/>
            <person name="Chenc J."/>
            <person name="D'Auriad J.C."/>
            <person name="Huanga J.-P."/>
            <person name="Huanga S.-X."/>
        </authorList>
    </citation>
    <scope>NUCLEOTIDE SEQUENCE [LARGE SCALE GENOMIC DNA]</scope>
    <source>
        <strain evidence="4">cv. KIB-2019</strain>
    </source>
</reference>
<evidence type="ECO:0000313" key="4">
    <source>
        <dbReference type="Proteomes" id="UP001152561"/>
    </source>
</evidence>
<evidence type="ECO:0000256" key="1">
    <source>
        <dbReference type="SAM" id="MobiDB-lite"/>
    </source>
</evidence>
<feature type="transmembrane region" description="Helical" evidence="2">
    <location>
        <begin position="76"/>
        <end position="93"/>
    </location>
</feature>
<keyword evidence="4" id="KW-1185">Reference proteome</keyword>
<protein>
    <submittedName>
        <fullName evidence="3">Uncharacterized protein</fullName>
    </submittedName>
</protein>
<keyword evidence="2" id="KW-0812">Transmembrane</keyword>
<feature type="transmembrane region" description="Helical" evidence="2">
    <location>
        <begin position="143"/>
        <end position="168"/>
    </location>
</feature>
<evidence type="ECO:0000256" key="2">
    <source>
        <dbReference type="SAM" id="Phobius"/>
    </source>
</evidence>
<dbReference type="AlphaFoldDB" id="A0A9Q1MX78"/>
<proteinExistence type="predicted"/>
<feature type="region of interest" description="Disordered" evidence="1">
    <location>
        <begin position="1"/>
        <end position="22"/>
    </location>
</feature>